<dbReference type="InterPro" id="IPR007607">
    <property type="entry name" value="BacA/B"/>
</dbReference>
<protein>
    <submittedName>
        <fullName evidence="2">Polymer-forming cytoskeletal protein</fullName>
    </submittedName>
</protein>
<comment type="caution">
    <text evidence="2">The sequence shown here is derived from an EMBL/GenBank/DDBJ whole genome shotgun (WGS) entry which is preliminary data.</text>
</comment>
<sequence length="116" mass="12608">MFMSNDRDKNVNKIETLIGEGCSIIGSLKGENLLKLNGYLEGNIIWKDDILIGNTGYCKGDIICKNAYINGKIEGNITCEGILTIEDNGQVIGDISIRNIIVKEGGLLDGKCCIIK</sequence>
<dbReference type="PANTHER" id="PTHR35024:SF4">
    <property type="entry name" value="POLYMER-FORMING CYTOSKELETAL PROTEIN"/>
    <property type="match status" value="1"/>
</dbReference>
<comment type="similarity">
    <text evidence="1">Belongs to the bactofilin family.</text>
</comment>
<evidence type="ECO:0000313" key="2">
    <source>
        <dbReference type="EMBL" id="MBU5485401.1"/>
    </source>
</evidence>
<accession>A0ABS6EJL8</accession>
<keyword evidence="3" id="KW-1185">Reference proteome</keyword>
<proteinExistence type="inferred from homology"/>
<dbReference type="Proteomes" id="UP000726170">
    <property type="component" value="Unassembled WGS sequence"/>
</dbReference>
<dbReference type="EMBL" id="JAHLQF010000003">
    <property type="protein sequence ID" value="MBU5485401.1"/>
    <property type="molecule type" value="Genomic_DNA"/>
</dbReference>
<evidence type="ECO:0000256" key="1">
    <source>
        <dbReference type="ARBA" id="ARBA00044755"/>
    </source>
</evidence>
<dbReference type="Pfam" id="PF04519">
    <property type="entry name" value="Bactofilin"/>
    <property type="match status" value="1"/>
</dbReference>
<dbReference type="RefSeq" id="WP_216439949.1">
    <property type="nucleotide sequence ID" value="NZ_JAHLQF010000003.1"/>
</dbReference>
<name>A0ABS6EJL8_9CLOT</name>
<dbReference type="PANTHER" id="PTHR35024">
    <property type="entry name" value="HYPOTHETICAL CYTOSOLIC PROTEIN"/>
    <property type="match status" value="1"/>
</dbReference>
<gene>
    <name evidence="2" type="ORF">KQI86_13845</name>
</gene>
<organism evidence="2 3">
    <name type="scientific">Clostridium mobile</name>
    <dbReference type="NCBI Taxonomy" id="2841512"/>
    <lineage>
        <taxon>Bacteria</taxon>
        <taxon>Bacillati</taxon>
        <taxon>Bacillota</taxon>
        <taxon>Clostridia</taxon>
        <taxon>Eubacteriales</taxon>
        <taxon>Clostridiaceae</taxon>
        <taxon>Clostridium</taxon>
    </lineage>
</organism>
<reference evidence="2 3" key="1">
    <citation type="submission" date="2021-06" db="EMBL/GenBank/DDBJ databases">
        <authorList>
            <person name="Sun Q."/>
            <person name="Li D."/>
        </authorList>
    </citation>
    <scope>NUCLEOTIDE SEQUENCE [LARGE SCALE GENOMIC DNA]</scope>
    <source>
        <strain evidence="2 3">MSJ-11</strain>
    </source>
</reference>
<evidence type="ECO:0000313" key="3">
    <source>
        <dbReference type="Proteomes" id="UP000726170"/>
    </source>
</evidence>